<organism evidence="4 5">
    <name type="scientific">Sesamum alatum</name>
    <dbReference type="NCBI Taxonomy" id="300844"/>
    <lineage>
        <taxon>Eukaryota</taxon>
        <taxon>Viridiplantae</taxon>
        <taxon>Streptophyta</taxon>
        <taxon>Embryophyta</taxon>
        <taxon>Tracheophyta</taxon>
        <taxon>Spermatophyta</taxon>
        <taxon>Magnoliopsida</taxon>
        <taxon>eudicotyledons</taxon>
        <taxon>Gunneridae</taxon>
        <taxon>Pentapetalae</taxon>
        <taxon>asterids</taxon>
        <taxon>lamiids</taxon>
        <taxon>Lamiales</taxon>
        <taxon>Pedaliaceae</taxon>
        <taxon>Sesamum</taxon>
    </lineage>
</organism>
<proteinExistence type="predicted"/>
<protein>
    <recommendedName>
        <fullName evidence="3">CCHC-type domain-containing protein</fullName>
    </recommendedName>
</protein>
<dbReference type="InterPro" id="IPR001878">
    <property type="entry name" value="Znf_CCHC"/>
</dbReference>
<dbReference type="PROSITE" id="PS50158">
    <property type="entry name" value="ZF_CCHC"/>
    <property type="match status" value="1"/>
</dbReference>
<evidence type="ECO:0000313" key="5">
    <source>
        <dbReference type="Proteomes" id="UP001293254"/>
    </source>
</evidence>
<feature type="region of interest" description="Disordered" evidence="2">
    <location>
        <begin position="1"/>
        <end position="51"/>
    </location>
</feature>
<reference evidence="4" key="2">
    <citation type="journal article" date="2024" name="Plant">
        <title>Genomic evolution and insights into agronomic trait innovations of Sesamum species.</title>
        <authorList>
            <person name="Miao H."/>
            <person name="Wang L."/>
            <person name="Qu L."/>
            <person name="Liu H."/>
            <person name="Sun Y."/>
            <person name="Le M."/>
            <person name="Wang Q."/>
            <person name="Wei S."/>
            <person name="Zheng Y."/>
            <person name="Lin W."/>
            <person name="Duan Y."/>
            <person name="Cao H."/>
            <person name="Xiong S."/>
            <person name="Wang X."/>
            <person name="Wei L."/>
            <person name="Li C."/>
            <person name="Ma Q."/>
            <person name="Ju M."/>
            <person name="Zhao R."/>
            <person name="Li G."/>
            <person name="Mu C."/>
            <person name="Tian Q."/>
            <person name="Mei H."/>
            <person name="Zhang T."/>
            <person name="Gao T."/>
            <person name="Zhang H."/>
        </authorList>
    </citation>
    <scope>NUCLEOTIDE SEQUENCE</scope>
    <source>
        <strain evidence="4">3651</strain>
    </source>
</reference>
<evidence type="ECO:0000256" key="2">
    <source>
        <dbReference type="SAM" id="MobiDB-lite"/>
    </source>
</evidence>
<evidence type="ECO:0000313" key="4">
    <source>
        <dbReference type="EMBL" id="KAK4425412.1"/>
    </source>
</evidence>
<dbReference type="AlphaFoldDB" id="A0AAE1Y8Q9"/>
<dbReference type="GO" id="GO:0008270">
    <property type="term" value="F:zinc ion binding"/>
    <property type="evidence" value="ECO:0007669"/>
    <property type="project" value="UniProtKB-KW"/>
</dbReference>
<dbReference type="GO" id="GO:0003676">
    <property type="term" value="F:nucleic acid binding"/>
    <property type="evidence" value="ECO:0007669"/>
    <property type="project" value="InterPro"/>
</dbReference>
<name>A0AAE1Y8Q9_9LAMI</name>
<keyword evidence="1" id="KW-0862">Zinc</keyword>
<dbReference type="EMBL" id="JACGWO010000006">
    <property type="protein sequence ID" value="KAK4425412.1"/>
    <property type="molecule type" value="Genomic_DNA"/>
</dbReference>
<feature type="compositionally biased region" description="Basic residues" evidence="2">
    <location>
        <begin position="1"/>
        <end position="10"/>
    </location>
</feature>
<gene>
    <name evidence="4" type="ORF">Salat_1735200</name>
</gene>
<feature type="domain" description="CCHC-type" evidence="3">
    <location>
        <begin position="26"/>
        <end position="40"/>
    </location>
</feature>
<reference evidence="4" key="1">
    <citation type="submission" date="2020-06" db="EMBL/GenBank/DDBJ databases">
        <authorList>
            <person name="Li T."/>
            <person name="Hu X."/>
            <person name="Zhang T."/>
            <person name="Song X."/>
            <person name="Zhang H."/>
            <person name="Dai N."/>
            <person name="Sheng W."/>
            <person name="Hou X."/>
            <person name="Wei L."/>
        </authorList>
    </citation>
    <scope>NUCLEOTIDE SEQUENCE</scope>
    <source>
        <strain evidence="4">3651</strain>
        <tissue evidence="4">Leaf</tissue>
    </source>
</reference>
<sequence length="118" mass="12996">MSGRSKKQRRREVGEGSRVRKPSALKCSKCGHTGHNKRTCGGPPVHKRRGKGRVAAQWVEFGENVLLKEAVRAIKRQRRNAQVNEISLGCQEGPFLTQQSQSEANAQYGGVSTPVDVD</sequence>
<evidence type="ECO:0000259" key="3">
    <source>
        <dbReference type="PROSITE" id="PS50158"/>
    </source>
</evidence>
<evidence type="ECO:0000256" key="1">
    <source>
        <dbReference type="PROSITE-ProRule" id="PRU00047"/>
    </source>
</evidence>
<dbReference type="Proteomes" id="UP001293254">
    <property type="component" value="Unassembled WGS sequence"/>
</dbReference>
<accession>A0AAE1Y8Q9</accession>
<keyword evidence="5" id="KW-1185">Reference proteome</keyword>
<keyword evidence="1" id="KW-0479">Metal-binding</keyword>
<comment type="caution">
    <text evidence="4">The sequence shown here is derived from an EMBL/GenBank/DDBJ whole genome shotgun (WGS) entry which is preliminary data.</text>
</comment>
<keyword evidence="1" id="KW-0863">Zinc-finger</keyword>